<dbReference type="PIRSF" id="PIRSF010256">
    <property type="entry name" value="CoxE_vWa"/>
    <property type="match status" value="1"/>
</dbReference>
<dbReference type="PANTHER" id="PTHR39338">
    <property type="entry name" value="BLL5662 PROTEIN-RELATED"/>
    <property type="match status" value="1"/>
</dbReference>
<evidence type="ECO:0000313" key="1">
    <source>
        <dbReference type="EMBL" id="MCY0150097.1"/>
    </source>
</evidence>
<accession>A0ABT3ZE73</accession>
<sequence>MNKFLVCDTAETPRELPRGSAPFFGFARLLRRFGFAIAPEQAIAFMQAVSLLGPRSMDDVRRSAVATFAPAPERRVEFDALFESWFCGDTGMLSPGDQQDEEETEIKDDNATAEEQIITIQDAKGGELTSGAEQLNTRTFPSDDLRLDKLERRIGAALPWRRSFRTVRTSTGSNLDLRRSMRKILSADGDIPSPRLRRRQTVPRRLLMLIDVSGSMKLYTDDYLKLAHAAVQGTGGAEVFCFGTRLTRLTPALRIKNRDQALARAGALVEDWDGGTRIGRTLLAFLSVPRFSAFARGAVVVILSDALERGDSTEMETAFRRFAGAAHRLSLATPLAGDPRFRPETAALRAIMPMLDDLVDGSSIAGLSEFILSLGRSAPDIEPMSGRGS</sequence>
<name>A0ABT3ZE73_9HYPH</name>
<dbReference type="SUPFAM" id="SSF53300">
    <property type="entry name" value="vWA-like"/>
    <property type="match status" value="1"/>
</dbReference>
<dbReference type="EMBL" id="JAOVZR010000001">
    <property type="protein sequence ID" value="MCY0150097.1"/>
    <property type="molecule type" value="Genomic_DNA"/>
</dbReference>
<dbReference type="PANTHER" id="PTHR39338:SF6">
    <property type="entry name" value="BLL5662 PROTEIN"/>
    <property type="match status" value="1"/>
</dbReference>
<protein>
    <submittedName>
        <fullName evidence="1">VWA domain-containing protein</fullName>
    </submittedName>
</protein>
<proteinExistence type="predicted"/>
<keyword evidence="2" id="KW-1185">Reference proteome</keyword>
<dbReference type="InterPro" id="IPR008912">
    <property type="entry name" value="Uncharacterised_CoxE"/>
</dbReference>
<organism evidence="1 2">
    <name type="scientific">Hoeflea algicola</name>
    <dbReference type="NCBI Taxonomy" id="2983763"/>
    <lineage>
        <taxon>Bacteria</taxon>
        <taxon>Pseudomonadati</taxon>
        <taxon>Pseudomonadota</taxon>
        <taxon>Alphaproteobacteria</taxon>
        <taxon>Hyphomicrobiales</taxon>
        <taxon>Rhizobiaceae</taxon>
        <taxon>Hoeflea</taxon>
    </lineage>
</organism>
<dbReference type="CDD" id="cd00198">
    <property type="entry name" value="vWFA"/>
    <property type="match status" value="1"/>
</dbReference>
<gene>
    <name evidence="1" type="ORF">OEG84_20920</name>
</gene>
<dbReference type="InterPro" id="IPR036465">
    <property type="entry name" value="vWFA_dom_sf"/>
</dbReference>
<dbReference type="InterPro" id="IPR011195">
    <property type="entry name" value="UCP010256"/>
</dbReference>
<dbReference type="Proteomes" id="UP001073227">
    <property type="component" value="Unassembled WGS sequence"/>
</dbReference>
<dbReference type="RefSeq" id="WP_267655536.1">
    <property type="nucleotide sequence ID" value="NZ_JAOVZR010000001.1"/>
</dbReference>
<reference evidence="1" key="1">
    <citation type="submission" date="2022-10" db="EMBL/GenBank/DDBJ databases">
        <title>Hoeflea sp. G2-23, isolated from marine algae.</title>
        <authorList>
            <person name="Kristyanto S."/>
            <person name="Kim J.M."/>
            <person name="Jeon C.O."/>
        </authorList>
    </citation>
    <scope>NUCLEOTIDE SEQUENCE</scope>
    <source>
        <strain evidence="1">G2-23</strain>
    </source>
</reference>
<comment type="caution">
    <text evidence="1">The sequence shown here is derived from an EMBL/GenBank/DDBJ whole genome shotgun (WGS) entry which is preliminary data.</text>
</comment>
<evidence type="ECO:0000313" key="2">
    <source>
        <dbReference type="Proteomes" id="UP001073227"/>
    </source>
</evidence>
<dbReference type="Pfam" id="PF05762">
    <property type="entry name" value="VWA_CoxE"/>
    <property type="match status" value="1"/>
</dbReference>